<dbReference type="Proteomes" id="UP001177021">
    <property type="component" value="Unassembled WGS sequence"/>
</dbReference>
<comment type="caution">
    <text evidence="1">The sequence shown here is derived from an EMBL/GenBank/DDBJ whole genome shotgun (WGS) entry which is preliminary data.</text>
</comment>
<keyword evidence="2" id="KW-1185">Reference proteome</keyword>
<dbReference type="EMBL" id="CASHSV030000311">
    <property type="protein sequence ID" value="CAJ2659472.1"/>
    <property type="molecule type" value="Genomic_DNA"/>
</dbReference>
<evidence type="ECO:0000313" key="1">
    <source>
        <dbReference type="EMBL" id="CAJ2659472.1"/>
    </source>
</evidence>
<name>A0ACB0KSW9_TRIPR</name>
<organism evidence="1 2">
    <name type="scientific">Trifolium pratense</name>
    <name type="common">Red clover</name>
    <dbReference type="NCBI Taxonomy" id="57577"/>
    <lineage>
        <taxon>Eukaryota</taxon>
        <taxon>Viridiplantae</taxon>
        <taxon>Streptophyta</taxon>
        <taxon>Embryophyta</taxon>
        <taxon>Tracheophyta</taxon>
        <taxon>Spermatophyta</taxon>
        <taxon>Magnoliopsida</taxon>
        <taxon>eudicotyledons</taxon>
        <taxon>Gunneridae</taxon>
        <taxon>Pentapetalae</taxon>
        <taxon>rosids</taxon>
        <taxon>fabids</taxon>
        <taxon>Fabales</taxon>
        <taxon>Fabaceae</taxon>
        <taxon>Papilionoideae</taxon>
        <taxon>50 kb inversion clade</taxon>
        <taxon>NPAAA clade</taxon>
        <taxon>Hologalegina</taxon>
        <taxon>IRL clade</taxon>
        <taxon>Trifolieae</taxon>
        <taxon>Trifolium</taxon>
    </lineage>
</organism>
<protein>
    <submittedName>
        <fullName evidence="1">Uncharacterized protein</fullName>
    </submittedName>
</protein>
<sequence length="107" mass="12250">MAQIIKFFKAIILFYIFLVVTSVAVNGKCMNDWQCIGYCHPPRIGLCIDNICKCSLYSLPYSPRERFDLPRDRVSNDKVSGVYFQTREASGSIHEDEDLGFISCKQD</sequence>
<gene>
    <name evidence="1" type="ORF">MILVUS5_LOCUS25644</name>
</gene>
<accession>A0ACB0KSW9</accession>
<proteinExistence type="predicted"/>
<evidence type="ECO:0000313" key="2">
    <source>
        <dbReference type="Proteomes" id="UP001177021"/>
    </source>
</evidence>
<reference evidence="1" key="1">
    <citation type="submission" date="2023-10" db="EMBL/GenBank/DDBJ databases">
        <authorList>
            <person name="Rodriguez Cubillos JULIANA M."/>
            <person name="De Vega J."/>
        </authorList>
    </citation>
    <scope>NUCLEOTIDE SEQUENCE</scope>
</reference>